<feature type="domain" description="PDZ" evidence="12">
    <location>
        <begin position="208"/>
        <end position="279"/>
    </location>
</feature>
<dbReference type="InterPro" id="IPR036034">
    <property type="entry name" value="PDZ_sf"/>
</dbReference>
<evidence type="ECO:0000256" key="9">
    <source>
        <dbReference type="ARBA" id="ARBA00023049"/>
    </source>
</evidence>
<dbReference type="Proteomes" id="UP000242301">
    <property type="component" value="Unassembled WGS sequence"/>
</dbReference>
<dbReference type="STRING" id="1715285.SOFFGTOCOR_0379"/>
<sequence>MELILNITLFIITLSILITVHEFGHYLVARRCGVHIERFSIGFGKILFSKINKNCTEFILAIIPLGGYIKMLDERIDYVIHEKRHMAFNNKTICQKAAIVSAGPIANFLLAVIVYWIVYLIGAPTTRLIIENIKPGSIAEAANFTPKMEIISINDIEMHDWNSVKIALTSKTNNNLFTIKVIPKGYNKTITKTINLTKHKFNQEKQNPIFDIGIIPILTKINYIVKKIEKETPGERAGLMINDKIVNINGKQFNNFNLITDIIRDNPGVPLKLTVNRDNKLISLILIPDNKKNKNNKQIGFAGIKLSILNLSDKYIKKDKYGFFTAFYKAIEKTWQLISLIVKMVYKIFIGDIKINNLGGPISIAKGAGVSAKLGIVYYLIFIAFISVNLGVINLLPLSILDGGHLFFLIIEKIKGSPVSEQIHNISFKIGLIALILLIGISIFNDFSMF</sequence>
<keyword evidence="11" id="KW-0479">Metal-binding</keyword>
<dbReference type="GO" id="GO:0006508">
    <property type="term" value="P:proteolysis"/>
    <property type="evidence" value="ECO:0007669"/>
    <property type="project" value="UniProtKB-KW"/>
</dbReference>
<dbReference type="CDD" id="cd06163">
    <property type="entry name" value="S2P-M50_PDZ_RseP-like"/>
    <property type="match status" value="1"/>
</dbReference>
<dbReference type="PANTHER" id="PTHR42837">
    <property type="entry name" value="REGULATOR OF SIGMA-E PROTEASE RSEP"/>
    <property type="match status" value="1"/>
</dbReference>
<dbReference type="Pfam" id="PF02163">
    <property type="entry name" value="Peptidase_M50"/>
    <property type="match status" value="1"/>
</dbReference>
<comment type="subcellular location">
    <subcellularLocation>
        <location evidence="2">Membrane</location>
        <topology evidence="2">Multi-pass membrane protein</topology>
    </subcellularLocation>
</comment>
<dbReference type="InterPro" id="IPR008915">
    <property type="entry name" value="Peptidase_M50"/>
</dbReference>
<evidence type="ECO:0000256" key="4">
    <source>
        <dbReference type="ARBA" id="ARBA00022670"/>
    </source>
</evidence>
<gene>
    <name evidence="13" type="primary">rseP</name>
    <name evidence="13" type="ORF">SOFFGTOCOR_0379</name>
</gene>
<comment type="cofactor">
    <cofactor evidence="1 11">
        <name>Zn(2+)</name>
        <dbReference type="ChEBI" id="CHEBI:29105"/>
    </cofactor>
</comment>
<protein>
    <recommendedName>
        <fullName evidence="11">Zinc metalloprotease</fullName>
        <ecNumber evidence="11">3.4.24.-</ecNumber>
    </recommendedName>
</protein>
<accession>A0A0M6W8T1</accession>
<keyword evidence="9 11" id="KW-0482">Metalloprotease</keyword>
<dbReference type="SUPFAM" id="SSF50156">
    <property type="entry name" value="PDZ domain-like"/>
    <property type="match status" value="2"/>
</dbReference>
<dbReference type="InterPro" id="IPR004387">
    <property type="entry name" value="Pept_M50_Zn"/>
</dbReference>
<feature type="domain" description="PDZ" evidence="12">
    <location>
        <begin position="114"/>
        <end position="185"/>
    </location>
</feature>
<dbReference type="PANTHER" id="PTHR42837:SF2">
    <property type="entry name" value="MEMBRANE METALLOPROTEASE ARASP2, CHLOROPLASTIC-RELATED"/>
    <property type="match status" value="1"/>
</dbReference>
<evidence type="ECO:0000256" key="3">
    <source>
        <dbReference type="ARBA" id="ARBA00007931"/>
    </source>
</evidence>
<dbReference type="NCBIfam" id="TIGR00054">
    <property type="entry name" value="RIP metalloprotease RseP"/>
    <property type="match status" value="1"/>
</dbReference>
<dbReference type="AlphaFoldDB" id="A0A0M6W8T1"/>
<dbReference type="NCBIfam" id="NF008046">
    <property type="entry name" value="PRK10779.1"/>
    <property type="match status" value="1"/>
</dbReference>
<comment type="similarity">
    <text evidence="3 11">Belongs to the peptidase M50B family.</text>
</comment>
<dbReference type="GO" id="GO:0016020">
    <property type="term" value="C:membrane"/>
    <property type="evidence" value="ECO:0007669"/>
    <property type="project" value="UniProtKB-SubCell"/>
</dbReference>
<evidence type="ECO:0000313" key="13">
    <source>
        <dbReference type="EMBL" id="CRK85796.1"/>
    </source>
</evidence>
<keyword evidence="4 13" id="KW-0645">Protease</keyword>
<dbReference type="EC" id="3.4.24.-" evidence="11"/>
<evidence type="ECO:0000256" key="2">
    <source>
        <dbReference type="ARBA" id="ARBA00004141"/>
    </source>
</evidence>
<organism evidence="13 14">
    <name type="scientific">Candidatus Providencia siddallii</name>
    <dbReference type="NCBI Taxonomy" id="1715285"/>
    <lineage>
        <taxon>Bacteria</taxon>
        <taxon>Pseudomonadati</taxon>
        <taxon>Pseudomonadota</taxon>
        <taxon>Gammaproteobacteria</taxon>
        <taxon>Enterobacterales</taxon>
        <taxon>Morganellaceae</taxon>
        <taxon>Providencia</taxon>
    </lineage>
</organism>
<feature type="transmembrane region" description="Helical" evidence="11">
    <location>
        <begin position="97"/>
        <end position="122"/>
    </location>
</feature>
<keyword evidence="5 11" id="KW-0812">Transmembrane</keyword>
<keyword evidence="8 11" id="KW-1133">Transmembrane helix</keyword>
<evidence type="ECO:0000256" key="6">
    <source>
        <dbReference type="ARBA" id="ARBA00022801"/>
    </source>
</evidence>
<dbReference type="GO" id="GO:0046872">
    <property type="term" value="F:metal ion binding"/>
    <property type="evidence" value="ECO:0007669"/>
    <property type="project" value="UniProtKB-KW"/>
</dbReference>
<evidence type="ECO:0000256" key="5">
    <source>
        <dbReference type="ARBA" id="ARBA00022692"/>
    </source>
</evidence>
<name>A0A0M6W8T1_9GAMM</name>
<keyword evidence="10 11" id="KW-0472">Membrane</keyword>
<feature type="transmembrane region" description="Helical" evidence="11">
    <location>
        <begin position="423"/>
        <end position="444"/>
    </location>
</feature>
<reference evidence="14" key="1">
    <citation type="submission" date="2015-05" db="EMBL/GenBank/DDBJ databases">
        <authorList>
            <person name="Manzano-Marin A."/>
        </authorList>
    </citation>
    <scope>NUCLEOTIDE SEQUENCE [LARGE SCALE GENOMIC DNA]</scope>
    <source>
        <strain evidence="14">officinalis</strain>
    </source>
</reference>
<evidence type="ECO:0000313" key="14">
    <source>
        <dbReference type="Proteomes" id="UP000242301"/>
    </source>
</evidence>
<dbReference type="InterPro" id="IPR001478">
    <property type="entry name" value="PDZ"/>
</dbReference>
<keyword evidence="6 11" id="KW-0378">Hydrolase</keyword>
<proteinExistence type="inferred from homology"/>
<evidence type="ECO:0000259" key="12">
    <source>
        <dbReference type="SMART" id="SM00228"/>
    </source>
</evidence>
<dbReference type="EMBL" id="CVRF01000003">
    <property type="protein sequence ID" value="CRK85796.1"/>
    <property type="molecule type" value="Genomic_DNA"/>
</dbReference>
<keyword evidence="7 11" id="KW-0862">Zinc</keyword>
<evidence type="ECO:0000256" key="10">
    <source>
        <dbReference type="ARBA" id="ARBA00023136"/>
    </source>
</evidence>
<evidence type="ECO:0000256" key="1">
    <source>
        <dbReference type="ARBA" id="ARBA00001947"/>
    </source>
</evidence>
<feature type="transmembrane region" description="Helical" evidence="11">
    <location>
        <begin position="6"/>
        <end position="28"/>
    </location>
</feature>
<evidence type="ECO:0000256" key="7">
    <source>
        <dbReference type="ARBA" id="ARBA00022833"/>
    </source>
</evidence>
<dbReference type="GO" id="GO:0004222">
    <property type="term" value="F:metalloendopeptidase activity"/>
    <property type="evidence" value="ECO:0007669"/>
    <property type="project" value="InterPro"/>
</dbReference>
<evidence type="ECO:0000256" key="8">
    <source>
        <dbReference type="ARBA" id="ARBA00022989"/>
    </source>
</evidence>
<keyword evidence="14" id="KW-1185">Reference proteome</keyword>
<feature type="transmembrane region" description="Helical" evidence="11">
    <location>
        <begin position="378"/>
        <end position="411"/>
    </location>
</feature>
<evidence type="ECO:0000256" key="11">
    <source>
        <dbReference type="RuleBase" id="RU362031"/>
    </source>
</evidence>
<dbReference type="Gene3D" id="2.30.42.10">
    <property type="match status" value="2"/>
</dbReference>
<dbReference type="SMART" id="SM00228">
    <property type="entry name" value="PDZ"/>
    <property type="match status" value="2"/>
</dbReference>